<accession>A0AA51NFR8</accession>
<keyword evidence="2" id="KW-0150">Chloroplast</keyword>
<feature type="transmembrane region" description="Helical" evidence="1">
    <location>
        <begin position="20"/>
        <end position="43"/>
    </location>
</feature>
<name>A0AA51NFR8_9FLOR</name>
<proteinExistence type="predicted"/>
<organism evidence="2">
    <name type="scientific">Corynecladia elata</name>
    <dbReference type="NCBI Taxonomy" id="3101723"/>
    <lineage>
        <taxon>Eukaryota</taxon>
        <taxon>Rhodophyta</taxon>
        <taxon>Florideophyceae</taxon>
        <taxon>Rhodymeniophycidae</taxon>
        <taxon>Ceramiales</taxon>
        <taxon>Rhodomelaceae</taxon>
        <taxon>Laurencieae</taxon>
        <taxon>Corynecladia</taxon>
    </lineage>
</organism>
<keyword evidence="1" id="KW-0812">Transmembrane</keyword>
<reference evidence="2" key="1">
    <citation type="journal article" date="2023" name="J. Phycol.">
        <title>Gene-rich plastid genomes of two parasitic red algal species, Laurencia australis and L. verruciformis (Rhodomelaceae, Ceramiales), and a taxonomic revision of Janczewskia.</title>
        <authorList>
            <person name="Preuss M."/>
            <person name="Diaz-Tapia P."/>
            <person name="Verbruggen H."/>
            <person name="Zuccarello G.C."/>
        </authorList>
    </citation>
    <scope>NUCLEOTIDE SEQUENCE</scope>
    <source>
        <strain evidence="2">B2H</strain>
    </source>
</reference>
<dbReference type="RefSeq" id="YP_010951702.1">
    <property type="nucleotide sequence ID" value="NC_082855.1"/>
</dbReference>
<protein>
    <submittedName>
        <fullName evidence="2">Uncharacterized protein</fullName>
    </submittedName>
</protein>
<evidence type="ECO:0000256" key="1">
    <source>
        <dbReference type="SAM" id="Phobius"/>
    </source>
</evidence>
<keyword evidence="2" id="KW-0934">Plastid</keyword>
<gene>
    <name evidence="2" type="primary">orf65</name>
</gene>
<evidence type="ECO:0000313" key="2">
    <source>
        <dbReference type="EMBL" id="WMP12641.1"/>
    </source>
</evidence>
<dbReference type="EMBL" id="OQ908872">
    <property type="protein sequence ID" value="WMP12641.1"/>
    <property type="molecule type" value="Genomic_DNA"/>
</dbReference>
<keyword evidence="1" id="KW-1133">Transmembrane helix</keyword>
<dbReference type="AlphaFoldDB" id="A0AA51NFR8"/>
<sequence>MCYMMSSLFKLRNYYFFKYLSKVLSTIIVVLTIVILVFSFGNFKKKKAMNFL</sequence>
<geneLocation type="chloroplast" evidence="2"/>
<keyword evidence="1" id="KW-0472">Membrane</keyword>
<dbReference type="GeneID" id="84880605"/>